<accession>A0A7R9G8X2</accession>
<evidence type="ECO:0008006" key="5">
    <source>
        <dbReference type="Google" id="ProtNLM"/>
    </source>
</evidence>
<dbReference type="EMBL" id="CAJPEX010000026">
    <property type="protein sequence ID" value="CAG0912543.1"/>
    <property type="molecule type" value="Genomic_DNA"/>
</dbReference>
<feature type="region of interest" description="Disordered" evidence="2">
    <location>
        <begin position="327"/>
        <end position="376"/>
    </location>
</feature>
<keyword evidence="4" id="KW-1185">Reference proteome</keyword>
<organism evidence="3">
    <name type="scientific">Notodromas monacha</name>
    <dbReference type="NCBI Taxonomy" id="399045"/>
    <lineage>
        <taxon>Eukaryota</taxon>
        <taxon>Metazoa</taxon>
        <taxon>Ecdysozoa</taxon>
        <taxon>Arthropoda</taxon>
        <taxon>Crustacea</taxon>
        <taxon>Oligostraca</taxon>
        <taxon>Ostracoda</taxon>
        <taxon>Podocopa</taxon>
        <taxon>Podocopida</taxon>
        <taxon>Cypridocopina</taxon>
        <taxon>Cypridoidea</taxon>
        <taxon>Cyprididae</taxon>
        <taxon>Notodromas</taxon>
    </lineage>
</organism>
<dbReference type="PROSITE" id="PS50088">
    <property type="entry name" value="ANK_REPEAT"/>
    <property type="match status" value="3"/>
</dbReference>
<feature type="repeat" description="ANK" evidence="1">
    <location>
        <begin position="1074"/>
        <end position="1096"/>
    </location>
</feature>
<dbReference type="PANTHER" id="PTHR24168:SF21">
    <property type="entry name" value="KANK, ISOFORM D"/>
    <property type="match status" value="1"/>
</dbReference>
<protein>
    <recommendedName>
        <fullName evidence="5">KN motif and ankyrin repeat domain-containing protein 1</fullName>
    </recommendedName>
</protein>
<dbReference type="Proteomes" id="UP000678499">
    <property type="component" value="Unassembled WGS sequence"/>
</dbReference>
<dbReference type="GO" id="GO:0030837">
    <property type="term" value="P:negative regulation of actin filament polymerization"/>
    <property type="evidence" value="ECO:0007669"/>
    <property type="project" value="InterPro"/>
</dbReference>
<dbReference type="GO" id="GO:0005737">
    <property type="term" value="C:cytoplasm"/>
    <property type="evidence" value="ECO:0007669"/>
    <property type="project" value="TreeGrafter"/>
</dbReference>
<dbReference type="OrthoDB" id="5406014at2759"/>
<dbReference type="EMBL" id="OA882063">
    <property type="protein sequence ID" value="CAD7272391.1"/>
    <property type="molecule type" value="Genomic_DNA"/>
</dbReference>
<feature type="region of interest" description="Disordered" evidence="2">
    <location>
        <begin position="1227"/>
        <end position="1259"/>
    </location>
</feature>
<dbReference type="SMART" id="SM00248">
    <property type="entry name" value="ANK"/>
    <property type="match status" value="4"/>
</dbReference>
<dbReference type="Gene3D" id="1.25.40.20">
    <property type="entry name" value="Ankyrin repeat-containing domain"/>
    <property type="match status" value="1"/>
</dbReference>
<dbReference type="PANTHER" id="PTHR24168">
    <property type="entry name" value="KN MOTIF AND ANKYRIN REPEAT DOMAIN-CONTAINING"/>
    <property type="match status" value="1"/>
</dbReference>
<feature type="compositionally biased region" description="Basic and acidic residues" evidence="2">
    <location>
        <begin position="358"/>
        <end position="376"/>
    </location>
</feature>
<evidence type="ECO:0000313" key="3">
    <source>
        <dbReference type="EMBL" id="CAD7272391.1"/>
    </source>
</evidence>
<evidence type="ECO:0000313" key="4">
    <source>
        <dbReference type="Proteomes" id="UP000678499"/>
    </source>
</evidence>
<dbReference type="InterPro" id="IPR002110">
    <property type="entry name" value="Ankyrin_rpt"/>
</dbReference>
<proteinExistence type="predicted"/>
<feature type="compositionally biased region" description="Low complexity" evidence="2">
    <location>
        <begin position="836"/>
        <end position="856"/>
    </location>
</feature>
<reference evidence="3" key="1">
    <citation type="submission" date="2020-11" db="EMBL/GenBank/DDBJ databases">
        <authorList>
            <person name="Tran Van P."/>
        </authorList>
    </citation>
    <scope>NUCLEOTIDE SEQUENCE</scope>
</reference>
<sequence>MAGLMPSIAYNGVLCFSLKSMIDSFRVTPKKLRCSCCPYGYHIHLDFLDFCNEVSTGTYLSRLRKLKKYKRKQRKSVQAMLGQATENVETACALERIPRWEELAVRQNGSGGESNADDRDGSPTKYDAELREALDDFEESLERSRNSSRASTLSRRGTSVGPRFNHADLSIGADRPVRNGRHFSGDFATGQRASSCGPANDLRRSGSAAAYTMYDLTRTMSTSSLSSMSSASSAHDSLVKAAKRRDGNDSDAISTNSAASSVPEALLTARGNVAQSLTKVRELEEIVKVLQVGVFLEYDPIPVSDKLGFYISQVKVSVLKEENRQLSLNKQDPRNRSVGGSFENDEIVESSPSPQLNHETDSSVDRSRHTPIRERRKVSLKDLRDPLISPECKPEVPVRKVSTRDSSMSACPLTREVGTSSIPPGVRSVSCTADLSLGDPESKKTVKPKPCFKCIQRSTKRLTTIAVGPDESMSNEVDASSVGTSGRPEAYDNFLENMNKSSPILARLCRATSVPPAITIDMSAQTEEEAAKAVDSIAVNTDLRHGDFLTFCEHRSILEKAATITSDASCQAALPAQLVNPFALTKQTQTELLGRDFARQLSQAREISTVEKTVFINPADQSLVVTTADFGLQVNTEALWESRRLQRSIATGSDDPAEYLLPNNQLAKKVVHAAVGDFDINEGEQAAASVVPDLRCVGVQCTISSASRSVQTQRMALRSIGTKMNPCETADISVNTDEIEQKEPVVKPVEKMSSGVNTEPWLEEKVEPAAVMSVIETTKLKRESAPSTPEVDRKAFGVSLCDNCMAEIRSVAKDFVQKADEDILRGIPAEPDGADTPSTTSTSTLPPIPTSRIPRPVSLQVPKPTNQPDAPASVGSKIPQRTSPSIPASQRTPTLLRKMPEIPSKLKRGRYSPSNSGKQTPSPPARSGSLDRLASARLAEGRARARERSALQRELESPSPSQTPPCVSAEKSPLQETKEPLGGSVAKTFAPRKAVDIPPSVKKALATVSDSVKAKHDLSTHLDYAQALHIVQEEWFKMTSSVEAKPDVVETYLDFCEEISKELLNKIVNLMDASGNTAMHYAVSNGNFDVVSLLLDSKVCDVNLQNKAGYTCTMLVSLAQTVHDTVRQVVRRLFHMADVNIRASQMVKLLLEAGADLNIQDTDGSTALMCAAEHGHIDIVRYLLSQADCDATLLDMDGSSALQIALDAGHKDIGVMIYHHLNFSPSSSPMGPRVRGKSATRSGSLPRRTAITPPPRTPPPHTFFSIRLDASFKSAGKAPNTRRRHPSERFHSESHCLLGVTLNRSRYAAVASRAGEGVNAKFSESRLRAHRRHASADVYALTRAALCRASQVATDVCRF</sequence>
<name>A0A7R9G8X2_9CRUS</name>
<feature type="repeat" description="ANK" evidence="1">
    <location>
        <begin position="1134"/>
        <end position="1162"/>
    </location>
</feature>
<feature type="repeat" description="ANK" evidence="1">
    <location>
        <begin position="1163"/>
        <end position="1185"/>
    </location>
</feature>
<keyword evidence="1" id="KW-0040">ANK repeat</keyword>
<evidence type="ECO:0000256" key="2">
    <source>
        <dbReference type="SAM" id="MobiDB-lite"/>
    </source>
</evidence>
<dbReference type="GO" id="GO:0005856">
    <property type="term" value="C:cytoskeleton"/>
    <property type="evidence" value="ECO:0007669"/>
    <property type="project" value="TreeGrafter"/>
</dbReference>
<dbReference type="InterPro" id="IPR036770">
    <property type="entry name" value="Ankyrin_rpt-contain_sf"/>
</dbReference>
<dbReference type="SUPFAM" id="SSF48403">
    <property type="entry name" value="Ankyrin repeat"/>
    <property type="match status" value="1"/>
</dbReference>
<evidence type="ECO:0000256" key="1">
    <source>
        <dbReference type="PROSITE-ProRule" id="PRU00023"/>
    </source>
</evidence>
<feature type="compositionally biased region" description="Polar residues" evidence="2">
    <location>
        <begin position="251"/>
        <end position="260"/>
    </location>
</feature>
<gene>
    <name evidence="3" type="ORF">NMOB1V02_LOCUS327</name>
</gene>
<feature type="region of interest" description="Disordered" evidence="2">
    <location>
        <begin position="826"/>
        <end position="980"/>
    </location>
</feature>
<dbReference type="PROSITE" id="PS50297">
    <property type="entry name" value="ANK_REP_REGION"/>
    <property type="match status" value="2"/>
</dbReference>
<feature type="region of interest" description="Disordered" evidence="2">
    <location>
        <begin position="137"/>
        <end position="203"/>
    </location>
</feature>
<dbReference type="PRINTS" id="PR01415">
    <property type="entry name" value="ANKYRIN"/>
</dbReference>
<feature type="compositionally biased region" description="Basic and acidic residues" evidence="2">
    <location>
        <begin position="939"/>
        <end position="956"/>
    </location>
</feature>
<feature type="compositionally biased region" description="Polar residues" evidence="2">
    <location>
        <begin position="879"/>
        <end position="893"/>
    </location>
</feature>
<feature type="region of interest" description="Disordered" evidence="2">
    <location>
        <begin position="237"/>
        <end position="261"/>
    </location>
</feature>
<dbReference type="InterPro" id="IPR047184">
    <property type="entry name" value="KANK1-4"/>
</dbReference>
<dbReference type="Pfam" id="PF12796">
    <property type="entry name" value="Ank_2"/>
    <property type="match status" value="2"/>
</dbReference>